<gene>
    <name evidence="2" type="ORF">SAMN03080610_00570</name>
</gene>
<organism evidence="2 3">
    <name type="scientific">Afifella marina DSM 2698</name>
    <dbReference type="NCBI Taxonomy" id="1120955"/>
    <lineage>
        <taxon>Bacteria</taxon>
        <taxon>Pseudomonadati</taxon>
        <taxon>Pseudomonadota</taxon>
        <taxon>Alphaproteobacteria</taxon>
        <taxon>Hyphomicrobiales</taxon>
        <taxon>Afifellaceae</taxon>
        <taxon>Afifella</taxon>
    </lineage>
</organism>
<protein>
    <submittedName>
        <fullName evidence="2">Uncharacterized protein</fullName>
    </submittedName>
</protein>
<name>A0A1G5MEJ7_AFIMA</name>
<reference evidence="3" key="1">
    <citation type="submission" date="2016-10" db="EMBL/GenBank/DDBJ databases">
        <authorList>
            <person name="Varghese N."/>
            <person name="Submissions S."/>
        </authorList>
    </citation>
    <scope>NUCLEOTIDE SEQUENCE [LARGE SCALE GENOMIC DNA]</scope>
    <source>
        <strain evidence="3">DSM 2698</strain>
    </source>
</reference>
<evidence type="ECO:0000313" key="2">
    <source>
        <dbReference type="EMBL" id="SCZ23617.1"/>
    </source>
</evidence>
<sequence>MLVEHKVHEFTRPDRCGVQKSRVGRSQSHADEKAQSPDQKFKMFSVVCSYVTKSMRLWHPEYPAREWALNHAVAHDVSARQRCINPVTVYAGVITHAGDGRLDVRKGGQGDRSNTFVERFGIPSKVDAVVHRDMMEGIGSRKVSMISLEALSRILVAVTIRY</sequence>
<evidence type="ECO:0000256" key="1">
    <source>
        <dbReference type="SAM" id="MobiDB-lite"/>
    </source>
</evidence>
<feature type="region of interest" description="Disordered" evidence="1">
    <location>
        <begin position="14"/>
        <end position="36"/>
    </location>
</feature>
<proteinExistence type="predicted"/>
<dbReference type="Proteomes" id="UP000199347">
    <property type="component" value="Unassembled WGS sequence"/>
</dbReference>
<evidence type="ECO:0000313" key="3">
    <source>
        <dbReference type="Proteomes" id="UP000199347"/>
    </source>
</evidence>
<accession>A0A1G5MEJ7</accession>
<dbReference type="EMBL" id="FMVW01000001">
    <property type="protein sequence ID" value="SCZ23617.1"/>
    <property type="molecule type" value="Genomic_DNA"/>
</dbReference>
<keyword evidence="3" id="KW-1185">Reference proteome</keyword>
<dbReference type="AlphaFoldDB" id="A0A1G5MEJ7"/>